<dbReference type="Pfam" id="PF02894">
    <property type="entry name" value="GFO_IDH_MocA_C"/>
    <property type="match status" value="1"/>
</dbReference>
<protein>
    <submittedName>
        <fullName evidence="5">Oxidoreductase family protein</fullName>
    </submittedName>
</protein>
<keyword evidence="6" id="KW-1185">Reference proteome</keyword>
<dbReference type="Gene3D" id="3.30.360.10">
    <property type="entry name" value="Dihydrodipicolinate Reductase, domain 2"/>
    <property type="match status" value="1"/>
</dbReference>
<evidence type="ECO:0000259" key="3">
    <source>
        <dbReference type="Pfam" id="PF01408"/>
    </source>
</evidence>
<comment type="similarity">
    <text evidence="1">Belongs to the Gfo/Idh/MocA family.</text>
</comment>
<evidence type="ECO:0000313" key="6">
    <source>
        <dbReference type="Proteomes" id="UP000280501"/>
    </source>
</evidence>
<accession>A0A3N4YR09</accession>
<evidence type="ECO:0000256" key="2">
    <source>
        <dbReference type="SAM" id="MobiDB-lite"/>
    </source>
</evidence>
<feature type="domain" description="Gfo/Idh/MocA-like oxidoreductase C-terminal" evidence="4">
    <location>
        <begin position="180"/>
        <end position="361"/>
    </location>
</feature>
<dbReference type="Pfam" id="PF01408">
    <property type="entry name" value="GFO_IDH_MocA"/>
    <property type="match status" value="1"/>
</dbReference>
<proteinExistence type="inferred from homology"/>
<dbReference type="InterPro" id="IPR051450">
    <property type="entry name" value="Gfo/Idh/MocA_Oxidoreductases"/>
</dbReference>
<evidence type="ECO:0000256" key="1">
    <source>
        <dbReference type="ARBA" id="ARBA00010928"/>
    </source>
</evidence>
<sequence>MPEPTAERPAPAPEPPTTEPITGPTRTPAPIDGPLPENRTRYAVVGAGHRAAMYIDALIGAHATDGEIVAWIEPNPVRAAFHEARVAAAVGGERPVYDPDDLEKVIETERVDRVIVTSVDRTHGDLVSRALRAGADVVVEKPIAAHAGQARQIVDAVAETGRDLVMTFNYRYAPRNSALREVIASGEIGRVLSVHFDWALDTVHGADYFRRWHREKVNNGGLLVHKSSHHFDLVNWWIDDVPRRVFAAGGRMFYGDDAAHANGYEPTEAEARLRAGGIDPWHLDLDKNEWLAGLYGAEAQAHDGYVRNRSVFDAGITTEDTLSLVVEYASGATMSYSLTAHSPWEGYRVVVNGTRGRAELEVVERGSVEFSDAGTAILDPSATDAYAEDPVRPAGERLLVQRHWEKAEERPIVVVGPGGHGGGDTLLLRDVFAPAGEPDLLGRAAGYRDGILASAVGYAGNTSLETGDPVRLEDLELNT</sequence>
<feature type="domain" description="Gfo/Idh/MocA-like oxidoreductase N-terminal" evidence="3">
    <location>
        <begin position="41"/>
        <end position="165"/>
    </location>
</feature>
<dbReference type="OrthoDB" id="103047at2"/>
<feature type="compositionally biased region" description="Low complexity" evidence="2">
    <location>
        <begin position="19"/>
        <end position="28"/>
    </location>
</feature>
<dbReference type="PANTHER" id="PTHR43377:SF2">
    <property type="entry name" value="BINDING ROSSMANN FOLD OXIDOREDUCTASE, PUTATIVE (AFU_ORTHOLOGUE AFUA_4G00560)-RELATED"/>
    <property type="match status" value="1"/>
</dbReference>
<dbReference type="InterPro" id="IPR004104">
    <property type="entry name" value="Gfo/Idh/MocA-like_OxRdtase_C"/>
</dbReference>
<dbReference type="SUPFAM" id="SSF51735">
    <property type="entry name" value="NAD(P)-binding Rossmann-fold domains"/>
    <property type="match status" value="1"/>
</dbReference>
<evidence type="ECO:0000259" key="4">
    <source>
        <dbReference type="Pfam" id="PF02894"/>
    </source>
</evidence>
<name>A0A3N4YR09_9MICO</name>
<comment type="caution">
    <text evidence="5">The sequence shown here is derived from an EMBL/GenBank/DDBJ whole genome shotgun (WGS) entry which is preliminary data.</text>
</comment>
<dbReference type="EMBL" id="RKQZ01000001">
    <property type="protein sequence ID" value="RPF23053.1"/>
    <property type="molecule type" value="Genomic_DNA"/>
</dbReference>
<dbReference type="RefSeq" id="WP_123815885.1">
    <property type="nucleotide sequence ID" value="NZ_RKQZ01000001.1"/>
</dbReference>
<dbReference type="SUPFAM" id="SSF55347">
    <property type="entry name" value="Glyceraldehyde-3-phosphate dehydrogenase-like, C-terminal domain"/>
    <property type="match status" value="1"/>
</dbReference>
<reference evidence="5 6" key="1">
    <citation type="submission" date="2018-11" db="EMBL/GenBank/DDBJ databases">
        <title>Sequencing the genomes of 1000 actinobacteria strains.</title>
        <authorList>
            <person name="Klenk H.-P."/>
        </authorList>
    </citation>
    <scope>NUCLEOTIDE SEQUENCE [LARGE SCALE GENOMIC DNA]</scope>
    <source>
        <strain evidence="5 6">DSM 15700</strain>
    </source>
</reference>
<evidence type="ECO:0000313" key="5">
    <source>
        <dbReference type="EMBL" id="RPF23053.1"/>
    </source>
</evidence>
<organism evidence="5 6">
    <name type="scientific">Myceligenerans xiligouense</name>
    <dbReference type="NCBI Taxonomy" id="253184"/>
    <lineage>
        <taxon>Bacteria</taxon>
        <taxon>Bacillati</taxon>
        <taxon>Actinomycetota</taxon>
        <taxon>Actinomycetes</taxon>
        <taxon>Micrococcales</taxon>
        <taxon>Promicromonosporaceae</taxon>
        <taxon>Myceligenerans</taxon>
    </lineage>
</organism>
<dbReference type="GO" id="GO:0000166">
    <property type="term" value="F:nucleotide binding"/>
    <property type="evidence" value="ECO:0007669"/>
    <property type="project" value="InterPro"/>
</dbReference>
<gene>
    <name evidence="5" type="ORF">EDD34_3732</name>
</gene>
<dbReference type="PANTHER" id="PTHR43377">
    <property type="entry name" value="BILIVERDIN REDUCTASE A"/>
    <property type="match status" value="1"/>
</dbReference>
<dbReference type="AlphaFoldDB" id="A0A3N4YR09"/>
<feature type="region of interest" description="Disordered" evidence="2">
    <location>
        <begin position="1"/>
        <end position="37"/>
    </location>
</feature>
<dbReference type="InterPro" id="IPR036291">
    <property type="entry name" value="NAD(P)-bd_dom_sf"/>
</dbReference>
<dbReference type="Proteomes" id="UP000280501">
    <property type="component" value="Unassembled WGS sequence"/>
</dbReference>
<dbReference type="InterPro" id="IPR000683">
    <property type="entry name" value="Gfo/Idh/MocA-like_OxRdtase_N"/>
</dbReference>
<dbReference type="Gene3D" id="3.40.50.720">
    <property type="entry name" value="NAD(P)-binding Rossmann-like Domain"/>
    <property type="match status" value="1"/>
</dbReference>